<feature type="transmembrane region" description="Helical" evidence="1">
    <location>
        <begin position="71"/>
        <end position="93"/>
    </location>
</feature>
<comment type="caution">
    <text evidence="2">The sequence shown here is derived from an EMBL/GenBank/DDBJ whole genome shotgun (WGS) entry which is preliminary data.</text>
</comment>
<gene>
    <name evidence="2" type="ORF">QLQ12_36335</name>
</gene>
<keyword evidence="3" id="KW-1185">Reference proteome</keyword>
<proteinExistence type="predicted"/>
<keyword evidence="1" id="KW-0812">Transmembrane</keyword>
<organism evidence="2 3">
    <name type="scientific">Actinoplanes sandaracinus</name>
    <dbReference type="NCBI Taxonomy" id="3045177"/>
    <lineage>
        <taxon>Bacteria</taxon>
        <taxon>Bacillati</taxon>
        <taxon>Actinomycetota</taxon>
        <taxon>Actinomycetes</taxon>
        <taxon>Micromonosporales</taxon>
        <taxon>Micromonosporaceae</taxon>
        <taxon>Actinoplanes</taxon>
    </lineage>
</organism>
<name>A0ABT6WWK3_9ACTN</name>
<evidence type="ECO:0000313" key="2">
    <source>
        <dbReference type="EMBL" id="MDI6104074.1"/>
    </source>
</evidence>
<feature type="transmembrane region" description="Helical" evidence="1">
    <location>
        <begin position="39"/>
        <end position="59"/>
    </location>
</feature>
<dbReference type="EMBL" id="JASCTH010000030">
    <property type="protein sequence ID" value="MDI6104074.1"/>
    <property type="molecule type" value="Genomic_DNA"/>
</dbReference>
<sequence length="97" mass="10531">MFLAGLILVLDPATGLEECPNYIGRGNGDTSAFRDSSWDLYLPVLAFVWIMATIVEQALPFARGSRTDSTVRATAAVSMSIIVSCCVLGPLIFMCRR</sequence>
<dbReference type="Proteomes" id="UP001241758">
    <property type="component" value="Unassembled WGS sequence"/>
</dbReference>
<keyword evidence="1" id="KW-0472">Membrane</keyword>
<keyword evidence="1" id="KW-1133">Transmembrane helix</keyword>
<accession>A0ABT6WWK3</accession>
<reference evidence="2 3" key="1">
    <citation type="submission" date="2023-05" db="EMBL/GenBank/DDBJ databases">
        <title>Actinoplanes sp. NEAU-A12 genome sequencing.</title>
        <authorList>
            <person name="Wang Z.-S."/>
        </authorList>
    </citation>
    <scope>NUCLEOTIDE SEQUENCE [LARGE SCALE GENOMIC DNA]</scope>
    <source>
        <strain evidence="2 3">NEAU-A12</strain>
    </source>
</reference>
<evidence type="ECO:0000313" key="3">
    <source>
        <dbReference type="Proteomes" id="UP001241758"/>
    </source>
</evidence>
<dbReference type="RefSeq" id="WP_282765335.1">
    <property type="nucleotide sequence ID" value="NZ_JASCTH010000030.1"/>
</dbReference>
<evidence type="ECO:0000256" key="1">
    <source>
        <dbReference type="SAM" id="Phobius"/>
    </source>
</evidence>
<protein>
    <submittedName>
        <fullName evidence="2">Uncharacterized protein</fullName>
    </submittedName>
</protein>